<comment type="subcellular location">
    <subcellularLocation>
        <location evidence="1">Nucleus</location>
    </subcellularLocation>
</comment>
<dbReference type="GO" id="GO:0000122">
    <property type="term" value="P:negative regulation of transcription by RNA polymerase II"/>
    <property type="evidence" value="ECO:0007669"/>
    <property type="project" value="TreeGrafter"/>
</dbReference>
<evidence type="ECO:0000313" key="6">
    <source>
        <dbReference type="Proteomes" id="UP000502823"/>
    </source>
</evidence>
<comment type="caution">
    <text evidence="5">The sequence shown here is derived from an EMBL/GenBank/DDBJ whole genome shotgun (WGS) entry which is preliminary data.</text>
</comment>
<gene>
    <name evidence="5" type="ORF">Cfor_11201</name>
</gene>
<feature type="compositionally biased region" description="Polar residues" evidence="4">
    <location>
        <begin position="277"/>
        <end position="289"/>
    </location>
</feature>
<comment type="similarity">
    <text evidence="3">Belongs to the RNA polymerase II subunit 5-mediating protein family.</text>
</comment>
<dbReference type="GO" id="GO:0003682">
    <property type="term" value="F:chromatin binding"/>
    <property type="evidence" value="ECO:0007669"/>
    <property type="project" value="TreeGrafter"/>
</dbReference>
<evidence type="ECO:0000313" key="5">
    <source>
        <dbReference type="EMBL" id="GFG39088.1"/>
    </source>
</evidence>
<evidence type="ECO:0000256" key="3">
    <source>
        <dbReference type="ARBA" id="ARBA00038295"/>
    </source>
</evidence>
<dbReference type="InterPro" id="IPR009053">
    <property type="entry name" value="Prefoldin"/>
</dbReference>
<dbReference type="GO" id="GO:0019212">
    <property type="term" value="F:phosphatase inhibitor activity"/>
    <property type="evidence" value="ECO:0007669"/>
    <property type="project" value="TreeGrafter"/>
</dbReference>
<protein>
    <recommendedName>
        <fullName evidence="7">Unconventional prefoldin RPB5 interactor</fullName>
    </recommendedName>
</protein>
<dbReference type="SUPFAM" id="SSF46579">
    <property type="entry name" value="Prefoldin"/>
    <property type="match status" value="1"/>
</dbReference>
<dbReference type="EMBL" id="BLKM01000867">
    <property type="protein sequence ID" value="GFG39088.1"/>
    <property type="molecule type" value="Genomic_DNA"/>
</dbReference>
<feature type="region of interest" description="Disordered" evidence="4">
    <location>
        <begin position="268"/>
        <end position="313"/>
    </location>
</feature>
<feature type="region of interest" description="Disordered" evidence="4">
    <location>
        <begin position="398"/>
        <end position="425"/>
    </location>
</feature>
<dbReference type="InterPro" id="IPR052255">
    <property type="entry name" value="RNA_pol_II_subunit5-mediator"/>
</dbReference>
<evidence type="ECO:0000256" key="1">
    <source>
        <dbReference type="ARBA" id="ARBA00004123"/>
    </source>
</evidence>
<keyword evidence="6" id="KW-1185">Reference proteome</keyword>
<dbReference type="Pfam" id="PF02996">
    <property type="entry name" value="Prefoldin"/>
    <property type="match status" value="1"/>
</dbReference>
<dbReference type="GO" id="GO:0003714">
    <property type="term" value="F:transcription corepressor activity"/>
    <property type="evidence" value="ECO:0007669"/>
    <property type="project" value="TreeGrafter"/>
</dbReference>
<dbReference type="Gene3D" id="1.10.287.370">
    <property type="match status" value="1"/>
</dbReference>
<proteinExistence type="inferred from homology"/>
<dbReference type="AlphaFoldDB" id="A0A6L2Q8E0"/>
<evidence type="ECO:0008006" key="7">
    <source>
        <dbReference type="Google" id="ProtNLM"/>
    </source>
</evidence>
<feature type="compositionally biased region" description="Basic and acidic residues" evidence="4">
    <location>
        <begin position="295"/>
        <end position="306"/>
    </location>
</feature>
<organism evidence="5 6">
    <name type="scientific">Coptotermes formosanus</name>
    <name type="common">Formosan subterranean termite</name>
    <dbReference type="NCBI Taxonomy" id="36987"/>
    <lineage>
        <taxon>Eukaryota</taxon>
        <taxon>Metazoa</taxon>
        <taxon>Ecdysozoa</taxon>
        <taxon>Arthropoda</taxon>
        <taxon>Hexapoda</taxon>
        <taxon>Insecta</taxon>
        <taxon>Pterygota</taxon>
        <taxon>Neoptera</taxon>
        <taxon>Polyneoptera</taxon>
        <taxon>Dictyoptera</taxon>
        <taxon>Blattodea</taxon>
        <taxon>Blattoidea</taxon>
        <taxon>Termitoidae</taxon>
        <taxon>Rhinotermitidae</taxon>
        <taxon>Coptotermes</taxon>
    </lineage>
</organism>
<dbReference type="PANTHER" id="PTHR15111:SF0">
    <property type="entry name" value="UNCONVENTIONAL PREFOLDIN RPB5 INTERACTOR 1"/>
    <property type="match status" value="1"/>
</dbReference>
<reference evidence="6" key="1">
    <citation type="submission" date="2020-01" db="EMBL/GenBank/DDBJ databases">
        <title>Draft genome sequence of the Termite Coptotermes fromosanus.</title>
        <authorList>
            <person name="Itakura S."/>
            <person name="Yosikawa Y."/>
            <person name="Umezawa K."/>
        </authorList>
    </citation>
    <scope>NUCLEOTIDE SEQUENCE [LARGE SCALE GENOMIC DNA]</scope>
</reference>
<dbReference type="GO" id="GO:0005634">
    <property type="term" value="C:nucleus"/>
    <property type="evidence" value="ECO:0007669"/>
    <property type="project" value="UniProtKB-SubCell"/>
</dbReference>
<feature type="region of interest" description="Disordered" evidence="4">
    <location>
        <begin position="215"/>
        <end position="238"/>
    </location>
</feature>
<dbReference type="InParanoid" id="A0A6L2Q8E0"/>
<dbReference type="OrthoDB" id="21413at2759"/>
<dbReference type="CDD" id="cd23159">
    <property type="entry name" value="Prefoldin_URI1"/>
    <property type="match status" value="1"/>
</dbReference>
<evidence type="ECO:0000256" key="4">
    <source>
        <dbReference type="SAM" id="MobiDB-lite"/>
    </source>
</evidence>
<dbReference type="InterPro" id="IPR004127">
    <property type="entry name" value="Prefoldin_subunit_alpha"/>
</dbReference>
<name>A0A6L2Q8E0_COPFO</name>
<sequence>MEASVRFATKSDNPADLQLLLQQTHDEALQKNEYATKHWMKLREEHASVCSHLCSLPDKLSYDVMVPVGSKALMRGKMVHTNEILVCLGDGWFVKRSAKEAAEICDRRIKMCDNMLKDLERENNLLLTRKQLPMEQDAFGAESRREILELYDEKKETEWRVQHRRKEKEYRQKLRELRNKEKTKIQDVESLWKRLDELELQEELEEELDRLHAERRDVERDDENSEVDTDDESETLEGDLTANLLLDQIGGGNGLIKQDSAVHKHTVLTEARDNSRPEAQNTGSVSQKSSMRRVSFADERSPKTNEDSDCDSDSIAEPLRIEFRHTPIDSQAQQSRKADEHPIQTPADIYKCIKEQMSKEDLPKSILKNKLADLGGSSAIGQRRMQWLSQPESVPIITQETEEPLWNTATQQPVEELEEHPVVTT</sequence>
<evidence type="ECO:0000256" key="2">
    <source>
        <dbReference type="ARBA" id="ARBA00023242"/>
    </source>
</evidence>
<keyword evidence="2" id="KW-0539">Nucleus</keyword>
<dbReference type="Proteomes" id="UP000502823">
    <property type="component" value="Unassembled WGS sequence"/>
</dbReference>
<accession>A0A6L2Q8E0</accession>
<feature type="compositionally biased region" description="Acidic residues" evidence="4">
    <location>
        <begin position="220"/>
        <end position="237"/>
    </location>
</feature>
<dbReference type="PANTHER" id="PTHR15111">
    <property type="entry name" value="RNA POLYMERASE II SUBUNIT 5-MEDIATING PROTEIN NNX3"/>
    <property type="match status" value="1"/>
</dbReference>